<dbReference type="GO" id="GO:0015031">
    <property type="term" value="P:protein transport"/>
    <property type="evidence" value="ECO:0007669"/>
    <property type="project" value="UniProtKB-UniRule"/>
</dbReference>
<evidence type="ECO:0000256" key="3">
    <source>
        <dbReference type="ARBA" id="ARBA00013194"/>
    </source>
</evidence>
<evidence type="ECO:0000313" key="16">
    <source>
        <dbReference type="EMBL" id="PTV96747.1"/>
    </source>
</evidence>
<comment type="domain">
    <text evidence="12">Consists of 3 domains; the N-terminus binds the ribosome, the middle domain has PPIase activity, while the C-terminus has intrinsic chaperone activity on its own.</text>
</comment>
<evidence type="ECO:0000256" key="5">
    <source>
        <dbReference type="ARBA" id="ARBA00022618"/>
    </source>
</evidence>
<dbReference type="InterPro" id="IPR005215">
    <property type="entry name" value="Trig_fac"/>
</dbReference>
<dbReference type="PANTHER" id="PTHR30560">
    <property type="entry name" value="TRIGGER FACTOR CHAPERONE AND PEPTIDYL-PROLYL CIS/TRANS ISOMERASE"/>
    <property type="match status" value="1"/>
</dbReference>
<comment type="similarity">
    <text evidence="2 12 14">Belongs to the FKBP-type PPIase family. Tig subfamily.</text>
</comment>
<feature type="domain" description="PPIase FKBP-type" evidence="15">
    <location>
        <begin position="163"/>
        <end position="248"/>
    </location>
</feature>
<dbReference type="GO" id="GO:0044183">
    <property type="term" value="F:protein folding chaperone"/>
    <property type="evidence" value="ECO:0007669"/>
    <property type="project" value="TreeGrafter"/>
</dbReference>
<dbReference type="Pfam" id="PF00254">
    <property type="entry name" value="FKBP_C"/>
    <property type="match status" value="1"/>
</dbReference>
<sequence>MEVKKEVLEGNKVKLEVEIESDQVDEALEQAYRQVVKDIEIPGFRKGKAPRKIIEQRFGEEVLHKDALDILIPQGYSEAVEEADIEPIAQPDIEDFYISKGEAATFTAIVEVKPEVELGDYKGLGIEKEDTDVKDEEIAQRLEKMQDEHSQLTTAEREELQEGDFAIIDFTGYVDGEEFPGGSAEEYSLEIGSGSFIPGFEEQLVGMKVGEEKSVEVTFPEDYHADDLAGADASFDVLLKEIKVKQRPELDDDFAKEASDYETMEELRVSIEEELAEQKENSAENNFREELIKKASENAEVNMTDTLVDEQLDQMFQRLSQSISQQGMDVEDYLGYMGMDEEGWREQNKETASERAKELLVLEAIADVEDIEVTDEEIEDEVNEIAEMHEQDPEQIKAILQMQGQLSQLKEDIRRQKTIDFLIDNN</sequence>
<dbReference type="Gene3D" id="3.10.50.40">
    <property type="match status" value="1"/>
</dbReference>
<evidence type="ECO:0000256" key="14">
    <source>
        <dbReference type="RuleBase" id="RU003914"/>
    </source>
</evidence>
<comment type="caution">
    <text evidence="16">The sequence shown here is derived from an EMBL/GenBank/DDBJ whole genome shotgun (WGS) entry which is preliminary data.</text>
</comment>
<dbReference type="EC" id="5.2.1.8" evidence="3 12"/>
<dbReference type="InterPro" id="IPR008881">
    <property type="entry name" value="Trigger_fac_ribosome-bd_bac"/>
</dbReference>
<evidence type="ECO:0000256" key="1">
    <source>
        <dbReference type="ARBA" id="ARBA00000971"/>
    </source>
</evidence>
<proteinExistence type="inferred from homology"/>
<dbReference type="InterPro" id="IPR037041">
    <property type="entry name" value="Trigger_fac_C_sf"/>
</dbReference>
<accession>A0A2T5RHM8</accession>
<dbReference type="AlphaFoldDB" id="A0A2T5RHM8"/>
<dbReference type="SUPFAM" id="SSF54534">
    <property type="entry name" value="FKBP-like"/>
    <property type="match status" value="1"/>
</dbReference>
<keyword evidence="5 12" id="KW-0132">Cell division</keyword>
<dbReference type="InterPro" id="IPR001179">
    <property type="entry name" value="PPIase_FKBP_dom"/>
</dbReference>
<dbReference type="EMBL" id="QAXS01000025">
    <property type="protein sequence ID" value="PTV96747.1"/>
    <property type="molecule type" value="Genomic_DNA"/>
</dbReference>
<evidence type="ECO:0000256" key="6">
    <source>
        <dbReference type="ARBA" id="ARBA00023110"/>
    </source>
</evidence>
<dbReference type="OrthoDB" id="9767721at2"/>
<keyword evidence="8 12" id="KW-0413">Isomerase</keyword>
<keyword evidence="12" id="KW-0963">Cytoplasm</keyword>
<protein>
    <recommendedName>
        <fullName evidence="4 12">Trigger factor</fullName>
        <shortName evidence="12">TF</shortName>
        <ecNumber evidence="3 12">5.2.1.8</ecNumber>
    </recommendedName>
    <alternativeName>
        <fullName evidence="11 12">PPIase</fullName>
    </alternativeName>
</protein>
<dbReference type="SUPFAM" id="SSF102735">
    <property type="entry name" value="Trigger factor ribosome-binding domain"/>
    <property type="match status" value="1"/>
</dbReference>
<dbReference type="GO" id="GO:0051083">
    <property type="term" value="P:'de novo' cotranslational protein folding"/>
    <property type="evidence" value="ECO:0007669"/>
    <property type="project" value="TreeGrafter"/>
</dbReference>
<dbReference type="PIRSF" id="PIRSF003095">
    <property type="entry name" value="Trigger_factor"/>
    <property type="match status" value="1"/>
</dbReference>
<dbReference type="RefSeq" id="WP_108141246.1">
    <property type="nucleotide sequence ID" value="NZ_QAXS01000025.1"/>
</dbReference>
<gene>
    <name evidence="12" type="primary">tig</name>
    <name evidence="16" type="ORF">C8C76_12513</name>
</gene>
<keyword evidence="6 12" id="KW-0697">Rotamase</keyword>
<dbReference type="FunFam" id="3.10.50.40:FF:000001">
    <property type="entry name" value="Trigger factor"/>
    <property type="match status" value="1"/>
</dbReference>
<dbReference type="Pfam" id="PF05698">
    <property type="entry name" value="Trigger_C"/>
    <property type="match status" value="1"/>
</dbReference>
<comment type="catalytic activity">
    <reaction evidence="1 12 13">
        <text>[protein]-peptidylproline (omega=180) = [protein]-peptidylproline (omega=0)</text>
        <dbReference type="Rhea" id="RHEA:16237"/>
        <dbReference type="Rhea" id="RHEA-COMP:10747"/>
        <dbReference type="Rhea" id="RHEA-COMP:10748"/>
        <dbReference type="ChEBI" id="CHEBI:83833"/>
        <dbReference type="ChEBI" id="CHEBI:83834"/>
        <dbReference type="EC" id="5.2.1.8"/>
    </reaction>
</comment>
<evidence type="ECO:0000256" key="7">
    <source>
        <dbReference type="ARBA" id="ARBA00023186"/>
    </source>
</evidence>
<dbReference type="InterPro" id="IPR027304">
    <property type="entry name" value="Trigger_fact/SurA_dom_sf"/>
</dbReference>
<dbReference type="InterPro" id="IPR036611">
    <property type="entry name" value="Trigger_fac_ribosome-bd_sf"/>
</dbReference>
<dbReference type="GO" id="GO:0005737">
    <property type="term" value="C:cytoplasm"/>
    <property type="evidence" value="ECO:0007669"/>
    <property type="project" value="UniProtKB-SubCell"/>
</dbReference>
<reference evidence="16 17" key="1">
    <citation type="submission" date="2018-04" db="EMBL/GenBank/DDBJ databases">
        <title>Subsurface microbial communities from deep shales in Ohio and West Virginia, USA.</title>
        <authorList>
            <person name="Wrighton K."/>
        </authorList>
    </citation>
    <scope>NUCLEOTIDE SEQUENCE [LARGE SCALE GENOMIC DNA]</scope>
    <source>
        <strain evidence="16 17">WC1</strain>
    </source>
</reference>
<dbReference type="NCBIfam" id="TIGR00115">
    <property type="entry name" value="tig"/>
    <property type="match status" value="1"/>
</dbReference>
<dbReference type="Proteomes" id="UP000244089">
    <property type="component" value="Unassembled WGS sequence"/>
</dbReference>
<dbReference type="GO" id="GO:0043022">
    <property type="term" value="F:ribosome binding"/>
    <property type="evidence" value="ECO:0007669"/>
    <property type="project" value="TreeGrafter"/>
</dbReference>
<evidence type="ECO:0000256" key="10">
    <source>
        <dbReference type="ARBA" id="ARBA00024849"/>
    </source>
</evidence>
<keyword evidence="7 12" id="KW-0143">Chaperone</keyword>
<name>A0A2T5RHM8_9FIRM</name>
<keyword evidence="9 12" id="KW-0131">Cell cycle</keyword>
<dbReference type="GO" id="GO:0051301">
    <property type="term" value="P:cell division"/>
    <property type="evidence" value="ECO:0007669"/>
    <property type="project" value="UniProtKB-KW"/>
</dbReference>
<evidence type="ECO:0000313" key="17">
    <source>
        <dbReference type="Proteomes" id="UP000244089"/>
    </source>
</evidence>
<dbReference type="Pfam" id="PF05697">
    <property type="entry name" value="Trigger_N"/>
    <property type="match status" value="1"/>
</dbReference>
<dbReference type="SUPFAM" id="SSF109998">
    <property type="entry name" value="Triger factor/SurA peptide-binding domain-like"/>
    <property type="match status" value="1"/>
</dbReference>
<evidence type="ECO:0000256" key="4">
    <source>
        <dbReference type="ARBA" id="ARBA00016902"/>
    </source>
</evidence>
<evidence type="ECO:0000256" key="12">
    <source>
        <dbReference type="HAMAP-Rule" id="MF_00303"/>
    </source>
</evidence>
<organism evidence="16 17">
    <name type="scientific">Halanaerobium saccharolyticum</name>
    <dbReference type="NCBI Taxonomy" id="43595"/>
    <lineage>
        <taxon>Bacteria</taxon>
        <taxon>Bacillati</taxon>
        <taxon>Bacillota</taxon>
        <taxon>Clostridia</taxon>
        <taxon>Halanaerobiales</taxon>
        <taxon>Halanaerobiaceae</taxon>
        <taxon>Halanaerobium</taxon>
    </lineage>
</organism>
<dbReference type="InterPro" id="IPR046357">
    <property type="entry name" value="PPIase_dom_sf"/>
</dbReference>
<dbReference type="InterPro" id="IPR008880">
    <property type="entry name" value="Trigger_fac_C"/>
</dbReference>
<dbReference type="PANTHER" id="PTHR30560:SF3">
    <property type="entry name" value="TRIGGER FACTOR-LIKE PROTEIN TIG, CHLOROPLASTIC"/>
    <property type="match status" value="1"/>
</dbReference>
<evidence type="ECO:0000256" key="13">
    <source>
        <dbReference type="PROSITE-ProRule" id="PRU00277"/>
    </source>
</evidence>
<dbReference type="HAMAP" id="MF_00303">
    <property type="entry name" value="Trigger_factor_Tig"/>
    <property type="match status" value="1"/>
</dbReference>
<dbReference type="Gene3D" id="1.10.3120.10">
    <property type="entry name" value="Trigger factor, C-terminal domain"/>
    <property type="match status" value="1"/>
</dbReference>
<dbReference type="GO" id="GO:0003755">
    <property type="term" value="F:peptidyl-prolyl cis-trans isomerase activity"/>
    <property type="evidence" value="ECO:0007669"/>
    <property type="project" value="UniProtKB-UniRule"/>
</dbReference>
<evidence type="ECO:0000259" key="15">
    <source>
        <dbReference type="PROSITE" id="PS50059"/>
    </source>
</evidence>
<comment type="function">
    <text evidence="10 12">Involved in protein export. Acts as a chaperone by maintaining the newly synthesized protein in an open conformation. Functions as a peptidyl-prolyl cis-trans isomerase.</text>
</comment>
<evidence type="ECO:0000256" key="11">
    <source>
        <dbReference type="ARBA" id="ARBA00029986"/>
    </source>
</evidence>
<evidence type="ECO:0000256" key="9">
    <source>
        <dbReference type="ARBA" id="ARBA00023306"/>
    </source>
</evidence>
<dbReference type="PROSITE" id="PS50059">
    <property type="entry name" value="FKBP_PPIASE"/>
    <property type="match status" value="1"/>
</dbReference>
<dbReference type="GO" id="GO:0043335">
    <property type="term" value="P:protein unfolding"/>
    <property type="evidence" value="ECO:0007669"/>
    <property type="project" value="TreeGrafter"/>
</dbReference>
<comment type="subcellular location">
    <subcellularLocation>
        <location evidence="12">Cytoplasm</location>
    </subcellularLocation>
    <text evidence="12">About half TF is bound to the ribosome near the polypeptide exit tunnel while the other half is free in the cytoplasm.</text>
</comment>
<evidence type="ECO:0000256" key="8">
    <source>
        <dbReference type="ARBA" id="ARBA00023235"/>
    </source>
</evidence>
<dbReference type="Gene3D" id="3.30.70.1050">
    <property type="entry name" value="Trigger factor ribosome-binding domain"/>
    <property type="match status" value="1"/>
</dbReference>
<evidence type="ECO:0000256" key="2">
    <source>
        <dbReference type="ARBA" id="ARBA00005464"/>
    </source>
</evidence>